<comment type="caution">
    <text evidence="2">The sequence shown here is derived from an EMBL/GenBank/DDBJ whole genome shotgun (WGS) entry which is preliminary data.</text>
</comment>
<dbReference type="AlphaFoldDB" id="A0A645GRG7"/>
<feature type="transmembrane region" description="Helical" evidence="1">
    <location>
        <begin position="37"/>
        <end position="56"/>
    </location>
</feature>
<organism evidence="2">
    <name type="scientific">bioreactor metagenome</name>
    <dbReference type="NCBI Taxonomy" id="1076179"/>
    <lineage>
        <taxon>unclassified sequences</taxon>
        <taxon>metagenomes</taxon>
        <taxon>ecological metagenomes</taxon>
    </lineage>
</organism>
<keyword evidence="1" id="KW-1133">Transmembrane helix</keyword>
<sequence>MVLFIFKNTHPEVVHIGIGNGNTTLNIFQIQYCILKLFQLLATVLQIGHLIVAIHLDKVFFTGS</sequence>
<proteinExistence type="predicted"/>
<evidence type="ECO:0000313" key="2">
    <source>
        <dbReference type="EMBL" id="MPN29507.1"/>
    </source>
</evidence>
<keyword evidence="1" id="KW-0472">Membrane</keyword>
<name>A0A645GRG7_9ZZZZ</name>
<reference evidence="2" key="1">
    <citation type="submission" date="2019-08" db="EMBL/GenBank/DDBJ databases">
        <authorList>
            <person name="Kucharzyk K."/>
            <person name="Murdoch R.W."/>
            <person name="Higgins S."/>
            <person name="Loffler F."/>
        </authorList>
    </citation>
    <scope>NUCLEOTIDE SEQUENCE</scope>
</reference>
<gene>
    <name evidence="2" type="ORF">SDC9_176960</name>
</gene>
<accession>A0A645GRG7</accession>
<dbReference type="EMBL" id="VSSQ01080249">
    <property type="protein sequence ID" value="MPN29507.1"/>
    <property type="molecule type" value="Genomic_DNA"/>
</dbReference>
<keyword evidence="1" id="KW-0812">Transmembrane</keyword>
<evidence type="ECO:0000256" key="1">
    <source>
        <dbReference type="SAM" id="Phobius"/>
    </source>
</evidence>
<protein>
    <submittedName>
        <fullName evidence="2">Uncharacterized protein</fullName>
    </submittedName>
</protein>